<proteinExistence type="predicted"/>
<dbReference type="KEGG" id="mpru:DFR88_01780"/>
<accession>A0A4D8S0V8</accession>
<dbReference type="AlphaFoldDB" id="A0A4D8S0V8"/>
<evidence type="ECO:0000313" key="1">
    <source>
        <dbReference type="EMBL" id="QCO29382.1"/>
    </source>
</evidence>
<organism evidence="1 2">
    <name type="scientific">Metallosphaera prunae</name>
    <dbReference type="NCBI Taxonomy" id="47304"/>
    <lineage>
        <taxon>Archaea</taxon>
        <taxon>Thermoproteota</taxon>
        <taxon>Thermoprotei</taxon>
        <taxon>Sulfolobales</taxon>
        <taxon>Sulfolobaceae</taxon>
        <taxon>Metallosphaera</taxon>
    </lineage>
</organism>
<protein>
    <submittedName>
        <fullName evidence="1">Uncharacterized protein</fullName>
    </submittedName>
</protein>
<reference evidence="1 2" key="1">
    <citation type="submission" date="2018-07" db="EMBL/GenBank/DDBJ databases">
        <title>Complete Genome Sequences of Extremely Thermoacidophilic, Metal-Mobilizing Type-Strain Members of the Archaeal Family Sulfolobaceae: Acidianus brierleyi DSM-1651T, Acidianus sulfidivorans DSM-18786T, Metallosphaera hakonensis DSM-7519T, and Metallosphaera prunae DSM-10039T.</title>
        <authorList>
            <person name="Counts J.A."/>
            <person name="Kelly R.M."/>
        </authorList>
    </citation>
    <scope>NUCLEOTIDE SEQUENCE [LARGE SCALE GENOMIC DNA]</scope>
    <source>
        <strain evidence="1 2">Ron 12/II</strain>
    </source>
</reference>
<sequence length="66" mass="7652">MRKIILIHMSDIVDRLKNDPEFIEFIKKVAESVNQNIVIPYINQLNEKINTVISDIVEIKERSGEG</sequence>
<name>A0A4D8S0V8_METPR</name>
<dbReference type="Proteomes" id="UP000298568">
    <property type="component" value="Chromosome"/>
</dbReference>
<gene>
    <name evidence="1" type="ORF">DFR88_01780</name>
</gene>
<evidence type="ECO:0000313" key="2">
    <source>
        <dbReference type="Proteomes" id="UP000298568"/>
    </source>
</evidence>
<dbReference type="EMBL" id="CP031156">
    <property type="protein sequence ID" value="QCO29382.1"/>
    <property type="molecule type" value="Genomic_DNA"/>
</dbReference>
<keyword evidence="2" id="KW-1185">Reference proteome</keyword>